<dbReference type="RefSeq" id="WP_039573576.1">
    <property type="nucleotide sequence ID" value="NZ_CP009122.1"/>
</dbReference>
<evidence type="ECO:0000259" key="1">
    <source>
        <dbReference type="Pfam" id="PF12728"/>
    </source>
</evidence>
<dbReference type="OrthoDB" id="7872598at2"/>
<organism evidence="2 3">
    <name type="scientific">Sphingopyxis fribergensis</name>
    <dbReference type="NCBI Taxonomy" id="1515612"/>
    <lineage>
        <taxon>Bacteria</taxon>
        <taxon>Pseudomonadati</taxon>
        <taxon>Pseudomonadota</taxon>
        <taxon>Alphaproteobacteria</taxon>
        <taxon>Sphingomonadales</taxon>
        <taxon>Sphingomonadaceae</taxon>
        <taxon>Sphingopyxis</taxon>
    </lineage>
</organism>
<feature type="domain" description="Helix-turn-helix" evidence="1">
    <location>
        <begin position="5"/>
        <end position="49"/>
    </location>
</feature>
<keyword evidence="3" id="KW-1185">Reference proteome</keyword>
<dbReference type="InterPro" id="IPR010093">
    <property type="entry name" value="SinI_DNA-bd"/>
</dbReference>
<evidence type="ECO:0000313" key="3">
    <source>
        <dbReference type="Proteomes" id="UP000030907"/>
    </source>
</evidence>
<dbReference type="HOGENOM" id="CLU_2371317_0_0_5"/>
<gene>
    <name evidence="2" type="ORF">SKP52_07840</name>
</gene>
<dbReference type="InterPro" id="IPR041657">
    <property type="entry name" value="HTH_17"/>
</dbReference>
<dbReference type="KEGG" id="sphk:SKP52_07840"/>
<name>A0A0A7PKL4_9SPHN</name>
<protein>
    <recommendedName>
        <fullName evidence="1">Helix-turn-helix domain-containing protein</fullName>
    </recommendedName>
</protein>
<dbReference type="STRING" id="1515612.SKP52_07840"/>
<dbReference type="AlphaFoldDB" id="A0A0A7PKL4"/>
<dbReference type="EMBL" id="CP009122">
    <property type="protein sequence ID" value="AJA08487.1"/>
    <property type="molecule type" value="Genomic_DNA"/>
</dbReference>
<evidence type="ECO:0000313" key="2">
    <source>
        <dbReference type="EMBL" id="AJA08487.1"/>
    </source>
</evidence>
<reference evidence="2 3" key="1">
    <citation type="journal article" date="2015" name="Int. J. Syst. Evol. Microbiol.">
        <title>Description of Sphingopyxis fribergensis sp. nov. - a soil bacterium with the ability to degrade styrene and phenylacetic acid.</title>
        <authorList>
            <person name="Oelschlagel M."/>
            <person name="Ruckert C."/>
            <person name="Kalinowski J."/>
            <person name="Schmidt G."/>
            <person name="Schlomann M."/>
            <person name="Tischler D."/>
        </authorList>
    </citation>
    <scope>NUCLEOTIDE SEQUENCE [LARGE SCALE GENOMIC DNA]</scope>
    <source>
        <strain evidence="2 3">Kp5.2</strain>
    </source>
</reference>
<sequence length="95" mass="10849">MSALLSPSMLAKRWGVSTTLVYEMLNSGDLPGFRLGGKLWRIHLSDVEARENTENRPAPEAIVIIEHKPEPLVDRRDEIRERRNQTRIARMIGEG</sequence>
<proteinExistence type="predicted"/>
<dbReference type="Proteomes" id="UP000030907">
    <property type="component" value="Chromosome"/>
</dbReference>
<dbReference type="NCBIfam" id="TIGR01764">
    <property type="entry name" value="excise"/>
    <property type="match status" value="1"/>
</dbReference>
<dbReference type="GO" id="GO:0003677">
    <property type="term" value="F:DNA binding"/>
    <property type="evidence" value="ECO:0007669"/>
    <property type="project" value="InterPro"/>
</dbReference>
<accession>A0A0A7PKL4</accession>
<dbReference type="Pfam" id="PF12728">
    <property type="entry name" value="HTH_17"/>
    <property type="match status" value="1"/>
</dbReference>